<name>A0A0F9BZ73_9ZZZZ</name>
<accession>A0A0F9BZ73</accession>
<dbReference type="AlphaFoldDB" id="A0A0F9BZ73"/>
<reference evidence="2" key="1">
    <citation type="journal article" date="2015" name="Nature">
        <title>Complex archaea that bridge the gap between prokaryotes and eukaryotes.</title>
        <authorList>
            <person name="Spang A."/>
            <person name="Saw J.H."/>
            <person name="Jorgensen S.L."/>
            <person name="Zaremba-Niedzwiedzka K."/>
            <person name="Martijn J."/>
            <person name="Lind A.E."/>
            <person name="van Eijk R."/>
            <person name="Schleper C."/>
            <person name="Guy L."/>
            <person name="Ettema T.J."/>
        </authorList>
    </citation>
    <scope>NUCLEOTIDE SEQUENCE</scope>
</reference>
<organism evidence="2">
    <name type="scientific">marine sediment metagenome</name>
    <dbReference type="NCBI Taxonomy" id="412755"/>
    <lineage>
        <taxon>unclassified sequences</taxon>
        <taxon>metagenomes</taxon>
        <taxon>ecological metagenomes</taxon>
    </lineage>
</organism>
<proteinExistence type="predicted"/>
<dbReference type="EMBL" id="LAZR01038557">
    <property type="protein sequence ID" value="KKL19247.1"/>
    <property type="molecule type" value="Genomic_DNA"/>
</dbReference>
<evidence type="ECO:0000256" key="1">
    <source>
        <dbReference type="SAM" id="MobiDB-lite"/>
    </source>
</evidence>
<sequence>MTAAAWRDTLDNTGTVLGRYVAHKPPGDTGDMSRTAGVTPGPLSHLTRGADMKADPDICVDHCGACCFHELNFYGFKCKARVGDTSREPPFDRRFPKWCPLKSGPIVVAALKRGVK</sequence>
<evidence type="ECO:0000313" key="2">
    <source>
        <dbReference type="EMBL" id="KKL19247.1"/>
    </source>
</evidence>
<gene>
    <name evidence="2" type="ORF">LCGC14_2467370</name>
</gene>
<feature type="region of interest" description="Disordered" evidence="1">
    <location>
        <begin position="23"/>
        <end position="47"/>
    </location>
</feature>
<protein>
    <submittedName>
        <fullName evidence="2">Uncharacterized protein</fullName>
    </submittedName>
</protein>
<comment type="caution">
    <text evidence="2">The sequence shown here is derived from an EMBL/GenBank/DDBJ whole genome shotgun (WGS) entry which is preliminary data.</text>
</comment>